<evidence type="ECO:0000313" key="4">
    <source>
        <dbReference type="Proteomes" id="UP000584642"/>
    </source>
</evidence>
<evidence type="ECO:0000313" key="3">
    <source>
        <dbReference type="EMBL" id="NYZ24379.1"/>
    </source>
</evidence>
<reference evidence="3 4" key="1">
    <citation type="submission" date="2020-05" db="EMBL/GenBank/DDBJ databases">
        <title>Azospirillum oleiclasticum sp. nov, a nitrogen-fixing and heavy crude oil-emulsifying bacterium isolated from the crude oil of Yumen Oilfield.</title>
        <authorList>
            <person name="Wu D."/>
            <person name="Cai M."/>
            <person name="Zhang X."/>
        </authorList>
    </citation>
    <scope>NUCLEOTIDE SEQUENCE [LARGE SCALE GENOMIC DNA]</scope>
    <source>
        <strain evidence="3 4">ROY-1-1-2</strain>
    </source>
</reference>
<evidence type="ECO:0000256" key="1">
    <source>
        <dbReference type="SAM" id="MobiDB-lite"/>
    </source>
</evidence>
<dbReference type="Proteomes" id="UP000584642">
    <property type="component" value="Unassembled WGS sequence"/>
</dbReference>
<name>A0ABX2TM82_9PROT</name>
<proteinExistence type="predicted"/>
<sequence length="137" mass="14890">MDDLIAEDAGYEQIARRILDAATQGPAGQWRMPWHALSGGLPENAFTGRRFRSTNLLTLAIAARRKGYGANLWAPRAQWEKKRGRLRPGAVGTVILVPVFDDAGPAARWDAATKGIQDRFGPLGSDPVGGEQRRTAP</sequence>
<dbReference type="InterPro" id="IPR013610">
    <property type="entry name" value="ArdC_N"/>
</dbReference>
<keyword evidence="4" id="KW-1185">Reference proteome</keyword>
<accession>A0ABX2TM82</accession>
<comment type="caution">
    <text evidence="3">The sequence shown here is derived from an EMBL/GenBank/DDBJ whole genome shotgun (WGS) entry which is preliminary data.</text>
</comment>
<gene>
    <name evidence="3" type="ORF">HND93_32130</name>
</gene>
<organism evidence="3 4">
    <name type="scientific">Azospirillum oleiclasticum</name>
    <dbReference type="NCBI Taxonomy" id="2735135"/>
    <lineage>
        <taxon>Bacteria</taxon>
        <taxon>Pseudomonadati</taxon>
        <taxon>Pseudomonadota</taxon>
        <taxon>Alphaproteobacteria</taxon>
        <taxon>Rhodospirillales</taxon>
        <taxon>Azospirillaceae</taxon>
        <taxon>Azospirillum</taxon>
    </lineage>
</organism>
<dbReference type="Pfam" id="PF08401">
    <property type="entry name" value="ArdcN"/>
    <property type="match status" value="1"/>
</dbReference>
<feature type="domain" description="N-terminal" evidence="2">
    <location>
        <begin position="11"/>
        <end position="97"/>
    </location>
</feature>
<evidence type="ECO:0000259" key="2">
    <source>
        <dbReference type="Pfam" id="PF08401"/>
    </source>
</evidence>
<protein>
    <submittedName>
        <fullName evidence="3">DUF1738 domain-containing protein</fullName>
    </submittedName>
</protein>
<dbReference type="RefSeq" id="WP_180286148.1">
    <property type="nucleotide sequence ID" value="NZ_JABFDB010000039.1"/>
</dbReference>
<feature type="region of interest" description="Disordered" evidence="1">
    <location>
        <begin position="115"/>
        <end position="137"/>
    </location>
</feature>
<dbReference type="EMBL" id="JABFDB010000039">
    <property type="protein sequence ID" value="NYZ24379.1"/>
    <property type="molecule type" value="Genomic_DNA"/>
</dbReference>